<organism evidence="2 3">
    <name type="scientific">Aromia moschata</name>
    <dbReference type="NCBI Taxonomy" id="1265417"/>
    <lineage>
        <taxon>Eukaryota</taxon>
        <taxon>Metazoa</taxon>
        <taxon>Ecdysozoa</taxon>
        <taxon>Arthropoda</taxon>
        <taxon>Hexapoda</taxon>
        <taxon>Insecta</taxon>
        <taxon>Pterygota</taxon>
        <taxon>Neoptera</taxon>
        <taxon>Endopterygota</taxon>
        <taxon>Coleoptera</taxon>
        <taxon>Polyphaga</taxon>
        <taxon>Cucujiformia</taxon>
        <taxon>Chrysomeloidea</taxon>
        <taxon>Cerambycidae</taxon>
        <taxon>Cerambycinae</taxon>
        <taxon>Callichromatini</taxon>
        <taxon>Aromia</taxon>
    </lineage>
</organism>
<dbReference type="InterPro" id="IPR036397">
    <property type="entry name" value="RNaseH_sf"/>
</dbReference>
<dbReference type="InterPro" id="IPR052709">
    <property type="entry name" value="Transposase-MT_Hybrid"/>
</dbReference>
<protein>
    <recommendedName>
        <fullName evidence="4">Transposase</fullName>
    </recommendedName>
</protein>
<dbReference type="EMBL" id="JAPWTK010000554">
    <property type="protein sequence ID" value="KAJ8938490.1"/>
    <property type="molecule type" value="Genomic_DNA"/>
</dbReference>
<evidence type="ECO:0000313" key="2">
    <source>
        <dbReference type="EMBL" id="KAJ8938490.1"/>
    </source>
</evidence>
<proteinExistence type="predicted"/>
<reference evidence="2" key="1">
    <citation type="journal article" date="2023" name="Insect Mol. Biol.">
        <title>Genome sequencing provides insights into the evolution of gene families encoding plant cell wall-degrading enzymes in longhorned beetles.</title>
        <authorList>
            <person name="Shin N.R."/>
            <person name="Okamura Y."/>
            <person name="Kirsch R."/>
            <person name="Pauchet Y."/>
        </authorList>
    </citation>
    <scope>NUCLEOTIDE SEQUENCE</scope>
    <source>
        <strain evidence="2">AMC_N1</strain>
    </source>
</reference>
<evidence type="ECO:0000256" key="1">
    <source>
        <dbReference type="SAM" id="MobiDB-lite"/>
    </source>
</evidence>
<sequence>MLENRCFGIREIVEALNISYGSTQHILVDVLGMKRVATRLVPRDLNFLQKERRVKVAKEMLANVSDDHIFITRMITGDETWVYEYDIETAQESSEWRAKNEPKPKNHKSKSVENQEGQTVIIHPQDLKHFYNILYNNFIKEIP</sequence>
<dbReference type="AlphaFoldDB" id="A0AAV8XIN4"/>
<feature type="compositionally biased region" description="Basic and acidic residues" evidence="1">
    <location>
        <begin position="94"/>
        <end position="104"/>
    </location>
</feature>
<dbReference type="Proteomes" id="UP001162162">
    <property type="component" value="Unassembled WGS sequence"/>
</dbReference>
<name>A0AAV8XIN4_9CUCU</name>
<dbReference type="PANTHER" id="PTHR46060:SF1">
    <property type="entry name" value="MARINER MOS1 TRANSPOSASE-LIKE PROTEIN"/>
    <property type="match status" value="1"/>
</dbReference>
<dbReference type="GO" id="GO:0003676">
    <property type="term" value="F:nucleic acid binding"/>
    <property type="evidence" value="ECO:0007669"/>
    <property type="project" value="InterPro"/>
</dbReference>
<accession>A0AAV8XIN4</accession>
<evidence type="ECO:0000313" key="3">
    <source>
        <dbReference type="Proteomes" id="UP001162162"/>
    </source>
</evidence>
<dbReference type="PANTHER" id="PTHR46060">
    <property type="entry name" value="MARINER MOS1 TRANSPOSASE-LIKE PROTEIN"/>
    <property type="match status" value="1"/>
</dbReference>
<dbReference type="Gene3D" id="3.30.420.10">
    <property type="entry name" value="Ribonuclease H-like superfamily/Ribonuclease H"/>
    <property type="match status" value="1"/>
</dbReference>
<keyword evidence="3" id="KW-1185">Reference proteome</keyword>
<evidence type="ECO:0008006" key="4">
    <source>
        <dbReference type="Google" id="ProtNLM"/>
    </source>
</evidence>
<comment type="caution">
    <text evidence="2">The sequence shown here is derived from an EMBL/GenBank/DDBJ whole genome shotgun (WGS) entry which is preliminary data.</text>
</comment>
<feature type="region of interest" description="Disordered" evidence="1">
    <location>
        <begin position="93"/>
        <end position="117"/>
    </location>
</feature>
<gene>
    <name evidence="2" type="ORF">NQ318_020806</name>
</gene>